<evidence type="ECO:0000256" key="1">
    <source>
        <dbReference type="SAM" id="MobiDB-lite"/>
    </source>
</evidence>
<proteinExistence type="predicted"/>
<accession>A0ABQ9XIW6</accession>
<sequence length="223" mass="25129">MIDLPLPLTHFEETIRLAEPPTTEEDCDSDTPTPLPKQTNKHNKTDSNIPTILPSTKNRFGMTQMQSLGLILQPNHDTFPNYFHQPLVNHRDQDVAIVDPGTDLSEALRKGSCIVLEDLYHHTPARSIKIPRAISSPQPFTYKRLSPLNFRQIRFSDVQSAARTQHVSNAFFITSTNLFGDATFGEDVRLCQSITLLRSSYFAMEQNDKLKDLQAKPAPISAD</sequence>
<reference evidence="2 3" key="1">
    <citation type="journal article" date="2022" name="bioRxiv">
        <title>Genomics of Preaxostyla Flagellates Illuminates Evolutionary Transitions and the Path Towards Mitochondrial Loss.</title>
        <authorList>
            <person name="Novak L.V.F."/>
            <person name="Treitli S.C."/>
            <person name="Pyrih J."/>
            <person name="Halakuc P."/>
            <person name="Pipaliya S.V."/>
            <person name="Vacek V."/>
            <person name="Brzon O."/>
            <person name="Soukal P."/>
            <person name="Eme L."/>
            <person name="Dacks J.B."/>
            <person name="Karnkowska A."/>
            <person name="Elias M."/>
            <person name="Hampl V."/>
        </authorList>
    </citation>
    <scope>NUCLEOTIDE SEQUENCE [LARGE SCALE GENOMIC DNA]</scope>
    <source>
        <strain evidence="2">NAU3</strain>
        <tissue evidence="2">Gut</tissue>
    </source>
</reference>
<evidence type="ECO:0000313" key="3">
    <source>
        <dbReference type="Proteomes" id="UP001281761"/>
    </source>
</evidence>
<organism evidence="2 3">
    <name type="scientific">Blattamonas nauphoetae</name>
    <dbReference type="NCBI Taxonomy" id="2049346"/>
    <lineage>
        <taxon>Eukaryota</taxon>
        <taxon>Metamonada</taxon>
        <taxon>Preaxostyla</taxon>
        <taxon>Oxymonadida</taxon>
        <taxon>Blattamonas</taxon>
    </lineage>
</organism>
<keyword evidence="3" id="KW-1185">Reference proteome</keyword>
<gene>
    <name evidence="2" type="ORF">BLNAU_13696</name>
</gene>
<feature type="region of interest" description="Disordered" evidence="1">
    <location>
        <begin position="19"/>
        <end position="53"/>
    </location>
</feature>
<protein>
    <submittedName>
        <fullName evidence="2">Uncharacterized protein</fullName>
    </submittedName>
</protein>
<name>A0ABQ9XIW6_9EUKA</name>
<comment type="caution">
    <text evidence="2">The sequence shown here is derived from an EMBL/GenBank/DDBJ whole genome shotgun (WGS) entry which is preliminary data.</text>
</comment>
<dbReference type="Proteomes" id="UP001281761">
    <property type="component" value="Unassembled WGS sequence"/>
</dbReference>
<dbReference type="EMBL" id="JARBJD010000120">
    <property type="protein sequence ID" value="KAK2951317.1"/>
    <property type="molecule type" value="Genomic_DNA"/>
</dbReference>
<evidence type="ECO:0000313" key="2">
    <source>
        <dbReference type="EMBL" id="KAK2951317.1"/>
    </source>
</evidence>